<dbReference type="RefSeq" id="WP_210118236.1">
    <property type="nucleotide sequence ID" value="NZ_CP054257.1"/>
</dbReference>
<sequence length="251" mass="30029">MKKKYGLLLKIILDKVLLYLSNIFLVILYSFLIILFLIIGNKIIDIHILSDNNFFISLFSAIVGACIGLLGLRIQLSSDKRKNKYKHMYEKIIIPIDNNLESLITNLINYEFNMINSKMNKIIQPFDRKYYVEKNLKKRIDQINYFSKRNEELFEKISNNYKSSKSDEKEWISLGKIPIEDKNLIKKINCLTKKYNSNKNEYEINYMLLNKIKKCDFYLEIVKNSKTIETNLLEIKTYFDYLINWTKWYIC</sequence>
<evidence type="ECO:0000313" key="2">
    <source>
        <dbReference type="EMBL" id="QTQ11440.1"/>
    </source>
</evidence>
<gene>
    <name evidence="2" type="ORF">HRI96_04040</name>
</gene>
<evidence type="ECO:0000256" key="1">
    <source>
        <dbReference type="SAM" id="Phobius"/>
    </source>
</evidence>
<dbReference type="AlphaFoldDB" id="A0A975EZC3"/>
<proteinExistence type="predicted"/>
<name>A0A975EZC3_9SPIR</name>
<keyword evidence="1" id="KW-0812">Transmembrane</keyword>
<dbReference type="Proteomes" id="UP000671995">
    <property type="component" value="Chromosome"/>
</dbReference>
<keyword evidence="1" id="KW-1133">Transmembrane helix</keyword>
<feature type="transmembrane region" description="Helical" evidence="1">
    <location>
        <begin position="54"/>
        <end position="76"/>
    </location>
</feature>
<dbReference type="EMBL" id="CP054257">
    <property type="protein sequence ID" value="QTQ11440.1"/>
    <property type="molecule type" value="Genomic_DNA"/>
</dbReference>
<reference evidence="2" key="1">
    <citation type="submission" date="2020-05" db="EMBL/GenBank/DDBJ databases">
        <authorList>
            <person name="Zeng H."/>
            <person name="Chan Y.K."/>
            <person name="Watt R.M."/>
        </authorList>
    </citation>
    <scope>NUCLEOTIDE SEQUENCE</scope>
    <source>
        <strain evidence="2">ATCC 700773</strain>
    </source>
</reference>
<feature type="transmembrane region" description="Helical" evidence="1">
    <location>
        <begin position="16"/>
        <end position="39"/>
    </location>
</feature>
<reference evidence="2" key="2">
    <citation type="journal article" date="2021" name="Microbiol. Resour. Announc.">
        <title>Complete Genome Sequences of Three Human Oral Treponema parvum Isolates.</title>
        <authorList>
            <person name="Zeng H."/>
            <person name="Watt R.M."/>
        </authorList>
    </citation>
    <scope>NUCLEOTIDE SEQUENCE</scope>
    <source>
        <strain evidence="2">ATCC 700773</strain>
    </source>
</reference>
<keyword evidence="1" id="KW-0472">Membrane</keyword>
<evidence type="ECO:0000313" key="3">
    <source>
        <dbReference type="Proteomes" id="UP000671995"/>
    </source>
</evidence>
<accession>A0A975EZC3</accession>
<organism evidence="2 3">
    <name type="scientific">Treponema parvum</name>
    <dbReference type="NCBI Taxonomy" id="138851"/>
    <lineage>
        <taxon>Bacteria</taxon>
        <taxon>Pseudomonadati</taxon>
        <taxon>Spirochaetota</taxon>
        <taxon>Spirochaetia</taxon>
        <taxon>Spirochaetales</taxon>
        <taxon>Treponemataceae</taxon>
        <taxon>Treponema</taxon>
    </lineage>
</organism>
<protein>
    <submittedName>
        <fullName evidence="2">Uncharacterized protein</fullName>
    </submittedName>
</protein>